<dbReference type="SUPFAM" id="SSF56219">
    <property type="entry name" value="DNase I-like"/>
    <property type="match status" value="1"/>
</dbReference>
<protein>
    <recommendedName>
        <fullName evidence="3">Endonuclease/exonuclease/phosphatase domain-containing protein</fullName>
    </recommendedName>
</protein>
<dbReference type="OrthoDB" id="87213at2759"/>
<proteinExistence type="predicted"/>
<feature type="region of interest" description="Disordered" evidence="1">
    <location>
        <begin position="236"/>
        <end position="285"/>
    </location>
</feature>
<dbReference type="Gene3D" id="3.60.10.10">
    <property type="entry name" value="Endonuclease/exonuclease/phosphatase"/>
    <property type="match status" value="1"/>
</dbReference>
<accession>W4FLG4</accession>
<evidence type="ECO:0000256" key="1">
    <source>
        <dbReference type="SAM" id="MobiDB-lite"/>
    </source>
</evidence>
<dbReference type="GeneID" id="20818084"/>
<reference evidence="2" key="1">
    <citation type="submission" date="2013-12" db="EMBL/GenBank/DDBJ databases">
        <title>The Genome Sequence of Aphanomyces astaci APO3.</title>
        <authorList>
            <consortium name="The Broad Institute Genomics Platform"/>
            <person name="Russ C."/>
            <person name="Tyler B."/>
            <person name="van West P."/>
            <person name="Dieguez-Uribeondo J."/>
            <person name="Young S.K."/>
            <person name="Zeng Q."/>
            <person name="Gargeya S."/>
            <person name="Fitzgerald M."/>
            <person name="Abouelleil A."/>
            <person name="Alvarado L."/>
            <person name="Chapman S.B."/>
            <person name="Gainer-Dewar J."/>
            <person name="Goldberg J."/>
            <person name="Griggs A."/>
            <person name="Gujja S."/>
            <person name="Hansen M."/>
            <person name="Howarth C."/>
            <person name="Imamovic A."/>
            <person name="Ireland A."/>
            <person name="Larimer J."/>
            <person name="McCowan C."/>
            <person name="Murphy C."/>
            <person name="Pearson M."/>
            <person name="Poon T.W."/>
            <person name="Priest M."/>
            <person name="Roberts A."/>
            <person name="Saif S."/>
            <person name="Shea T."/>
            <person name="Sykes S."/>
            <person name="Wortman J."/>
            <person name="Nusbaum C."/>
            <person name="Birren B."/>
        </authorList>
    </citation>
    <scope>NUCLEOTIDE SEQUENCE [LARGE SCALE GENOMIC DNA]</scope>
    <source>
        <strain evidence="2">APO3</strain>
    </source>
</reference>
<dbReference type="AlphaFoldDB" id="W4FLG4"/>
<dbReference type="VEuPathDB" id="FungiDB:H257_16088"/>
<dbReference type="STRING" id="112090.W4FLG4"/>
<gene>
    <name evidence="2" type="ORF">H257_16088</name>
</gene>
<evidence type="ECO:0000313" key="2">
    <source>
        <dbReference type="EMBL" id="ETV67726.1"/>
    </source>
</evidence>
<dbReference type="RefSeq" id="XP_009842719.1">
    <property type="nucleotide sequence ID" value="XM_009844417.1"/>
</dbReference>
<sequence>MVQKLLALAQDETCDDDSLLRAIAEATPYKQKVGTATFWVETGTSLASFKYDQIIAAIFEANQDADWACHLDNFVMVNQPRGGDLVVTVAEEATKLAMIGQTMRILDTSYSVITPPTGAGGASRGLDNRFYVDITNIRYNFDSVELMKALRRLKTMPLFQGFRSTIAGTSCHTNAWRIYFCTDDIPTNLIINNHPVDQLRFQGVTYAVYAKLYTPSRHVRHCTCCAGADQFIQTRGHGGGIQSRPSPAEPTPTPDGQLPNPFEDPTLMEVEEYTTPKRTTKRKEREPTLTLADWVTPNFFDDLHSIPDIAKWHVDKWGYTKPITTYRVAVRDVDCSTVSDSLVKRMHVKNKRLEWHPDNMTLKQVISALQEADQPEVSPASQQVQLQEAIQDMTPESLTLAQRVKPEELWLGLHRSPLQGNVTLSTLYSDHPAGFDQTLYTTFPQGFRTIFHDKPSSAYMQAICGTSDFTPTAPAGANATTLLELEDVLSVFELWLAVQMNWLHKSDAWLLYLTSKPVHTVVGLQETKLATKFQTATFRFHLDHAIGRDNYFLAINDHGQSAVVAEAHRSSGVMLFFHKSTPGFEHLYHESHLDVPDKYMVVSTRWGDTPVYFHNVYAPIPNGLREDYFSSLPRDFSPHAKHFIMSDFNLPMDRLLDYEGEASNHHGGRTECTDWLQSLRISTIKRLSPNGPHGGLTLQSP</sequence>
<name>W4FLG4_APHAT</name>
<dbReference type="EMBL" id="KI913193">
    <property type="protein sequence ID" value="ETV67726.1"/>
    <property type="molecule type" value="Genomic_DNA"/>
</dbReference>
<dbReference type="InterPro" id="IPR036691">
    <property type="entry name" value="Endo/exonu/phosph_ase_sf"/>
</dbReference>
<organism evidence="2">
    <name type="scientific">Aphanomyces astaci</name>
    <name type="common">Crayfish plague agent</name>
    <dbReference type="NCBI Taxonomy" id="112090"/>
    <lineage>
        <taxon>Eukaryota</taxon>
        <taxon>Sar</taxon>
        <taxon>Stramenopiles</taxon>
        <taxon>Oomycota</taxon>
        <taxon>Saprolegniomycetes</taxon>
        <taxon>Saprolegniales</taxon>
        <taxon>Verrucalvaceae</taxon>
        <taxon>Aphanomyces</taxon>
    </lineage>
</organism>
<evidence type="ECO:0008006" key="3">
    <source>
        <dbReference type="Google" id="ProtNLM"/>
    </source>
</evidence>